<accession>A0A6N7WWN5</accession>
<organism evidence="2 3">
    <name type="scientific">Parafannyhessea umbonata</name>
    <dbReference type="NCBI Taxonomy" id="604330"/>
    <lineage>
        <taxon>Bacteria</taxon>
        <taxon>Bacillati</taxon>
        <taxon>Actinomycetota</taxon>
        <taxon>Coriobacteriia</taxon>
        <taxon>Coriobacteriales</taxon>
        <taxon>Atopobiaceae</taxon>
        <taxon>Parafannyhessea</taxon>
    </lineage>
</organism>
<evidence type="ECO:0000259" key="1">
    <source>
        <dbReference type="Pfam" id="PF13333"/>
    </source>
</evidence>
<reference evidence="2 3" key="1">
    <citation type="submission" date="2019-08" db="EMBL/GenBank/DDBJ databases">
        <title>In-depth cultivation of the pig gut microbiome towards novel bacterial diversity and tailored functional studies.</title>
        <authorList>
            <person name="Wylensek D."/>
            <person name="Hitch T.C.A."/>
            <person name="Clavel T."/>
        </authorList>
    </citation>
    <scope>NUCLEOTIDE SEQUENCE [LARGE SCALE GENOMIC DNA]</scope>
    <source>
        <strain evidence="2 3">WB01_CNA04</strain>
    </source>
</reference>
<proteinExistence type="predicted"/>
<dbReference type="Pfam" id="PF13333">
    <property type="entry name" value="rve_2"/>
    <property type="match status" value="1"/>
</dbReference>
<feature type="domain" description="Integrase catalytic" evidence="1">
    <location>
        <begin position="3"/>
        <end position="35"/>
    </location>
</feature>
<name>A0A6N7WWN5_9ACTN</name>
<evidence type="ECO:0000313" key="2">
    <source>
        <dbReference type="EMBL" id="MST61305.1"/>
    </source>
</evidence>
<dbReference type="AlphaFoldDB" id="A0A6N7WWN5"/>
<gene>
    <name evidence="2" type="ORF">FYJ69_10500</name>
</gene>
<dbReference type="InterPro" id="IPR001584">
    <property type="entry name" value="Integrase_cat-core"/>
</dbReference>
<dbReference type="GO" id="GO:0015074">
    <property type="term" value="P:DNA integration"/>
    <property type="evidence" value="ECO:0007669"/>
    <property type="project" value="InterPro"/>
</dbReference>
<protein>
    <submittedName>
        <fullName evidence="2">IS3 family transposase</fullName>
    </submittedName>
</protein>
<sequence length="35" mass="4484">MRGFFDTMKNEMFYYRSWNDVDLDELRQKIDDYIK</sequence>
<evidence type="ECO:0000313" key="3">
    <source>
        <dbReference type="Proteomes" id="UP000434342"/>
    </source>
</evidence>
<dbReference type="RefSeq" id="WP_154542395.1">
    <property type="nucleotide sequence ID" value="NZ_VUND01000003.1"/>
</dbReference>
<dbReference type="Proteomes" id="UP000434342">
    <property type="component" value="Unassembled WGS sequence"/>
</dbReference>
<comment type="caution">
    <text evidence="2">The sequence shown here is derived from an EMBL/GenBank/DDBJ whole genome shotgun (WGS) entry which is preliminary data.</text>
</comment>
<dbReference type="EMBL" id="VUND01000003">
    <property type="protein sequence ID" value="MST61305.1"/>
    <property type="molecule type" value="Genomic_DNA"/>
</dbReference>